<organism evidence="4 5">
    <name type="scientific">Leucobacter luti</name>
    <dbReference type="NCBI Taxonomy" id="340320"/>
    <lineage>
        <taxon>Bacteria</taxon>
        <taxon>Bacillati</taxon>
        <taxon>Actinomycetota</taxon>
        <taxon>Actinomycetes</taxon>
        <taxon>Micrococcales</taxon>
        <taxon>Microbacteriaceae</taxon>
        <taxon>Leucobacter</taxon>
    </lineage>
</organism>
<keyword evidence="2" id="KW-0067">ATP-binding</keyword>
<dbReference type="SUPFAM" id="SSF52540">
    <property type="entry name" value="P-loop containing nucleoside triphosphate hydrolases"/>
    <property type="match status" value="1"/>
</dbReference>
<dbReference type="InterPro" id="IPR027417">
    <property type="entry name" value="P-loop_NTPase"/>
</dbReference>
<dbReference type="Pfam" id="PF00005">
    <property type="entry name" value="ABC_tran"/>
    <property type="match status" value="1"/>
</dbReference>
<accession>A0A4R6RRB0</accession>
<dbReference type="InterPro" id="IPR003593">
    <property type="entry name" value="AAA+_ATPase"/>
</dbReference>
<dbReference type="InterPro" id="IPR017871">
    <property type="entry name" value="ABC_transporter-like_CS"/>
</dbReference>
<dbReference type="Proteomes" id="UP000295601">
    <property type="component" value="Unassembled WGS sequence"/>
</dbReference>
<keyword evidence="5" id="KW-1185">Reference proteome</keyword>
<protein>
    <submittedName>
        <fullName evidence="4">ABC transporter family protein</fullName>
    </submittedName>
</protein>
<reference evidence="4 5" key="1">
    <citation type="submission" date="2019-03" db="EMBL/GenBank/DDBJ databases">
        <title>Genomic analyses of the natural microbiome of Caenorhabditis elegans.</title>
        <authorList>
            <person name="Samuel B."/>
        </authorList>
    </citation>
    <scope>NUCLEOTIDE SEQUENCE [LARGE SCALE GENOMIC DNA]</scope>
    <source>
        <strain evidence="4 5">JUb18</strain>
    </source>
</reference>
<dbReference type="PROSITE" id="PS00211">
    <property type="entry name" value="ABC_TRANSPORTER_1"/>
    <property type="match status" value="1"/>
</dbReference>
<comment type="caution">
    <text evidence="4">The sequence shown here is derived from an EMBL/GenBank/DDBJ whole genome shotgun (WGS) entry which is preliminary data.</text>
</comment>
<sequence length="221" mass="23113">MPVLQASNVGVSLSGAELLPATSISLRAGSSTAVRGENGAGKTTLLRVLAGRLRPSKGSATLLGHPLDERGVAIRRHVAALIEPPTLYPDLTLRDQITLIVAAWAGDAGSRGDTEPAAWAGFGTEAIERFGIGHLADRFPHELSSGQRQLVSLAVTFARPGSVLLLDEPEQRLDPDRRGLVAEALSEARAQGVAIAFASHDSQLVARVADTELRVGAAVKP</sequence>
<evidence type="ECO:0000256" key="1">
    <source>
        <dbReference type="ARBA" id="ARBA00022741"/>
    </source>
</evidence>
<evidence type="ECO:0000313" key="4">
    <source>
        <dbReference type="EMBL" id="TDP89290.1"/>
    </source>
</evidence>
<dbReference type="GO" id="GO:0016887">
    <property type="term" value="F:ATP hydrolysis activity"/>
    <property type="evidence" value="ECO:0007669"/>
    <property type="project" value="InterPro"/>
</dbReference>
<dbReference type="PANTHER" id="PTHR43158:SF2">
    <property type="entry name" value="SKFA PEPTIDE EXPORT ATP-BINDING PROTEIN SKFE"/>
    <property type="match status" value="1"/>
</dbReference>
<dbReference type="PROSITE" id="PS50893">
    <property type="entry name" value="ABC_TRANSPORTER_2"/>
    <property type="match status" value="1"/>
</dbReference>
<dbReference type="AlphaFoldDB" id="A0A4R6RRB0"/>
<dbReference type="Gene3D" id="3.40.50.300">
    <property type="entry name" value="P-loop containing nucleotide triphosphate hydrolases"/>
    <property type="match status" value="1"/>
</dbReference>
<dbReference type="SMART" id="SM00382">
    <property type="entry name" value="AAA"/>
    <property type="match status" value="1"/>
</dbReference>
<dbReference type="InterPro" id="IPR003439">
    <property type="entry name" value="ABC_transporter-like_ATP-bd"/>
</dbReference>
<name>A0A4R6RRB0_9MICO</name>
<dbReference type="GO" id="GO:0005524">
    <property type="term" value="F:ATP binding"/>
    <property type="evidence" value="ECO:0007669"/>
    <property type="project" value="UniProtKB-KW"/>
</dbReference>
<proteinExistence type="predicted"/>
<evidence type="ECO:0000259" key="3">
    <source>
        <dbReference type="PROSITE" id="PS50893"/>
    </source>
</evidence>
<gene>
    <name evidence="4" type="ORF">EDF62_3373</name>
</gene>
<feature type="domain" description="ABC transporter" evidence="3">
    <location>
        <begin position="4"/>
        <end position="221"/>
    </location>
</feature>
<evidence type="ECO:0000313" key="5">
    <source>
        <dbReference type="Proteomes" id="UP000295601"/>
    </source>
</evidence>
<keyword evidence="1" id="KW-0547">Nucleotide-binding</keyword>
<evidence type="ECO:0000256" key="2">
    <source>
        <dbReference type="ARBA" id="ARBA00022840"/>
    </source>
</evidence>
<dbReference type="EMBL" id="SNYA01000010">
    <property type="protein sequence ID" value="TDP89290.1"/>
    <property type="molecule type" value="Genomic_DNA"/>
</dbReference>
<dbReference type="PANTHER" id="PTHR43158">
    <property type="entry name" value="SKFA PEPTIDE EXPORT ATP-BINDING PROTEIN SKFE"/>
    <property type="match status" value="1"/>
</dbReference>